<reference evidence="1" key="1">
    <citation type="journal article" date="2021" name="Nat. Commun.">
        <title>Genetic determinants of endophytism in the Arabidopsis root mycobiome.</title>
        <authorList>
            <person name="Mesny F."/>
            <person name="Miyauchi S."/>
            <person name="Thiergart T."/>
            <person name="Pickel B."/>
            <person name="Atanasova L."/>
            <person name="Karlsson M."/>
            <person name="Huettel B."/>
            <person name="Barry K.W."/>
            <person name="Haridas S."/>
            <person name="Chen C."/>
            <person name="Bauer D."/>
            <person name="Andreopoulos W."/>
            <person name="Pangilinan J."/>
            <person name="LaButti K."/>
            <person name="Riley R."/>
            <person name="Lipzen A."/>
            <person name="Clum A."/>
            <person name="Drula E."/>
            <person name="Henrissat B."/>
            <person name="Kohler A."/>
            <person name="Grigoriev I.V."/>
            <person name="Martin F.M."/>
            <person name="Hacquard S."/>
        </authorList>
    </citation>
    <scope>NUCLEOTIDE SEQUENCE</scope>
    <source>
        <strain evidence="1">MPI-CAGE-CH-0243</strain>
    </source>
</reference>
<keyword evidence="2" id="KW-1185">Reference proteome</keyword>
<proteinExistence type="predicted"/>
<sequence length="523" mass="58468">MAFLLALFKGKPTQPEHVPTDTIIPLFRKDDTSSFRALTIGYSMRFDHVLDASKLAEALQTLLAMPGWRKFGARLRLNKTGSLEYHVPEQFTANRPSVTFTHANHGISISQHPLGSQVPAQESTFFVTPESHAVFEPLMFPENHPTNMNDWIYTDRPALQLHIVSFTDATLVSLSWLHTLFDAMGRKTLLEAWTAVLEGRTQDVPEFCGYDIDPLESLGDPAPKEVEYIKDEKFVLDGKQISFWGTIRFVIGLLWETFRYPTTEKRQLRIPGPYIARIKREAIDELAKGSTDGLVMNTIIPDHPLPFLSDGDIVGAWWVRQCFSAQPWASTASPNRTILFMNVLGMRSILSKTSPILIPAGKAFMSNCTTVIQSFFTLSEVRSLPLGKLAARIRSDLAIQSTRSQVEASHRIVRKAIEKTGNPPLYSAGHGDIAISAFTNWTQARFYETDFSAAVVSVSDSKAVRVERKGKPSYIHAFSWSSGLPFRNFGGCVGKDAAGNWWVASEMRPDAWVNLEKTIKSLS</sequence>
<evidence type="ECO:0000313" key="1">
    <source>
        <dbReference type="EMBL" id="KAH7138321.1"/>
    </source>
</evidence>
<comment type="caution">
    <text evidence="1">The sequence shown here is derived from an EMBL/GenBank/DDBJ whole genome shotgun (WGS) entry which is preliminary data.</text>
</comment>
<dbReference type="AlphaFoldDB" id="A0A9P9EJR6"/>
<protein>
    <submittedName>
        <fullName evidence="1">Uncharacterized protein</fullName>
    </submittedName>
</protein>
<organism evidence="1 2">
    <name type="scientific">Dendryphion nanum</name>
    <dbReference type="NCBI Taxonomy" id="256645"/>
    <lineage>
        <taxon>Eukaryota</taxon>
        <taxon>Fungi</taxon>
        <taxon>Dikarya</taxon>
        <taxon>Ascomycota</taxon>
        <taxon>Pezizomycotina</taxon>
        <taxon>Dothideomycetes</taxon>
        <taxon>Pleosporomycetidae</taxon>
        <taxon>Pleosporales</taxon>
        <taxon>Torulaceae</taxon>
        <taxon>Dendryphion</taxon>
    </lineage>
</organism>
<gene>
    <name evidence="1" type="ORF">B0J11DRAFT_423588</name>
</gene>
<dbReference type="Gene3D" id="3.30.559.10">
    <property type="entry name" value="Chloramphenicol acetyltransferase-like domain"/>
    <property type="match status" value="2"/>
</dbReference>
<dbReference type="OrthoDB" id="21502at2759"/>
<dbReference type="Proteomes" id="UP000700596">
    <property type="component" value="Unassembled WGS sequence"/>
</dbReference>
<accession>A0A9P9EJR6</accession>
<evidence type="ECO:0000313" key="2">
    <source>
        <dbReference type="Proteomes" id="UP000700596"/>
    </source>
</evidence>
<dbReference type="EMBL" id="JAGMWT010000001">
    <property type="protein sequence ID" value="KAH7138321.1"/>
    <property type="molecule type" value="Genomic_DNA"/>
</dbReference>
<dbReference type="InterPro" id="IPR023213">
    <property type="entry name" value="CAT-like_dom_sf"/>
</dbReference>
<name>A0A9P9EJR6_9PLEO</name>